<proteinExistence type="predicted"/>
<dbReference type="Pfam" id="PF14246">
    <property type="entry name" value="TetR_C_7"/>
    <property type="match status" value="1"/>
</dbReference>
<dbReference type="PROSITE" id="PS50977">
    <property type="entry name" value="HTH_TETR_2"/>
    <property type="match status" value="1"/>
</dbReference>
<protein>
    <submittedName>
        <fullName evidence="5">TetR/AcrR family transcriptional regulator</fullName>
    </submittedName>
</protein>
<sequence>MVERTDMTNGEGATTAPSGRRGRPPLDPETREARIFDALEQVVSEDGLRMTTMSRIARAAGMSKRTLYTLYVGRDALFEAWVRRVRASFVRPLPAEARTLPLAERLRVLLWHEARHCLSDRRLAVLRAMIAEAPGHPDLARAFCREGFLAVRGIVADELRLAAQAGDIMIGDADTAATILVDMVYQSPLDRLLNPDATYPDTEHTDQRLSMAIAIFLQGTIPDAHPQ</sequence>
<dbReference type="SUPFAM" id="SSF46689">
    <property type="entry name" value="Homeodomain-like"/>
    <property type="match status" value="1"/>
</dbReference>
<dbReference type="Proteomes" id="UP000324065">
    <property type="component" value="Unassembled WGS sequence"/>
</dbReference>
<dbReference type="InterPro" id="IPR050109">
    <property type="entry name" value="HTH-type_TetR-like_transc_reg"/>
</dbReference>
<dbReference type="GO" id="GO:0003700">
    <property type="term" value="F:DNA-binding transcription factor activity"/>
    <property type="evidence" value="ECO:0007669"/>
    <property type="project" value="TreeGrafter"/>
</dbReference>
<evidence type="ECO:0000256" key="1">
    <source>
        <dbReference type="ARBA" id="ARBA00023125"/>
    </source>
</evidence>
<dbReference type="InterPro" id="IPR009057">
    <property type="entry name" value="Homeodomain-like_sf"/>
</dbReference>
<evidence type="ECO:0000313" key="6">
    <source>
        <dbReference type="Proteomes" id="UP000324065"/>
    </source>
</evidence>
<keyword evidence="6" id="KW-1185">Reference proteome</keyword>
<comment type="caution">
    <text evidence="5">The sequence shown here is derived from an EMBL/GenBank/DDBJ whole genome shotgun (WGS) entry which is preliminary data.</text>
</comment>
<dbReference type="AlphaFoldDB" id="A0A5M6ICN7"/>
<feature type="DNA-binding region" description="H-T-H motif" evidence="2">
    <location>
        <begin position="52"/>
        <end position="71"/>
    </location>
</feature>
<dbReference type="Gene3D" id="1.10.357.10">
    <property type="entry name" value="Tetracycline Repressor, domain 2"/>
    <property type="match status" value="1"/>
</dbReference>
<dbReference type="Pfam" id="PF00440">
    <property type="entry name" value="TetR_N"/>
    <property type="match status" value="1"/>
</dbReference>
<dbReference type="InterPro" id="IPR036271">
    <property type="entry name" value="Tet_transcr_reg_TetR-rel_C_sf"/>
</dbReference>
<dbReference type="OrthoDB" id="9816431at2"/>
<accession>A0A5M6ICN7</accession>
<evidence type="ECO:0000256" key="2">
    <source>
        <dbReference type="PROSITE-ProRule" id="PRU00335"/>
    </source>
</evidence>
<gene>
    <name evidence="5" type="ORF">F1188_08380</name>
</gene>
<dbReference type="EMBL" id="VWPJ01000006">
    <property type="protein sequence ID" value="KAA5606021.1"/>
    <property type="molecule type" value="Genomic_DNA"/>
</dbReference>
<evidence type="ECO:0000256" key="3">
    <source>
        <dbReference type="SAM" id="MobiDB-lite"/>
    </source>
</evidence>
<dbReference type="GO" id="GO:0000976">
    <property type="term" value="F:transcription cis-regulatory region binding"/>
    <property type="evidence" value="ECO:0007669"/>
    <property type="project" value="TreeGrafter"/>
</dbReference>
<dbReference type="PANTHER" id="PTHR30055:SF223">
    <property type="entry name" value="HTH-TYPE TRANSCRIPTIONAL REGULATOR UIDR"/>
    <property type="match status" value="1"/>
</dbReference>
<feature type="compositionally biased region" description="Polar residues" evidence="3">
    <location>
        <begin position="7"/>
        <end position="17"/>
    </location>
</feature>
<dbReference type="InterPro" id="IPR039536">
    <property type="entry name" value="TetR_C_Proteobacteria"/>
</dbReference>
<name>A0A5M6ICN7_9PROT</name>
<feature type="region of interest" description="Disordered" evidence="3">
    <location>
        <begin position="1"/>
        <end position="30"/>
    </location>
</feature>
<keyword evidence="1 2" id="KW-0238">DNA-binding</keyword>
<dbReference type="SUPFAM" id="SSF48498">
    <property type="entry name" value="Tetracyclin repressor-like, C-terminal domain"/>
    <property type="match status" value="1"/>
</dbReference>
<feature type="domain" description="HTH tetR-type" evidence="4">
    <location>
        <begin position="29"/>
        <end position="89"/>
    </location>
</feature>
<dbReference type="InterPro" id="IPR001647">
    <property type="entry name" value="HTH_TetR"/>
</dbReference>
<dbReference type="PANTHER" id="PTHR30055">
    <property type="entry name" value="HTH-TYPE TRANSCRIPTIONAL REGULATOR RUTR"/>
    <property type="match status" value="1"/>
</dbReference>
<reference evidence="5 6" key="1">
    <citation type="submission" date="2019-09" db="EMBL/GenBank/DDBJ databases">
        <title>Genome sequence of Roseospira marina, one of the more divergent members of the non-sulfur purple photosynthetic bacterial family, the Rhodospirillaceae.</title>
        <authorList>
            <person name="Meyer T."/>
            <person name="Kyndt J."/>
        </authorList>
    </citation>
    <scope>NUCLEOTIDE SEQUENCE [LARGE SCALE GENOMIC DNA]</scope>
    <source>
        <strain evidence="5 6">DSM 15113</strain>
    </source>
</reference>
<evidence type="ECO:0000259" key="4">
    <source>
        <dbReference type="PROSITE" id="PS50977"/>
    </source>
</evidence>
<evidence type="ECO:0000313" key="5">
    <source>
        <dbReference type="EMBL" id="KAA5606021.1"/>
    </source>
</evidence>
<organism evidence="5 6">
    <name type="scientific">Roseospira marina</name>
    <dbReference type="NCBI Taxonomy" id="140057"/>
    <lineage>
        <taxon>Bacteria</taxon>
        <taxon>Pseudomonadati</taxon>
        <taxon>Pseudomonadota</taxon>
        <taxon>Alphaproteobacteria</taxon>
        <taxon>Rhodospirillales</taxon>
        <taxon>Rhodospirillaceae</taxon>
        <taxon>Roseospira</taxon>
    </lineage>
</organism>